<protein>
    <submittedName>
        <fullName evidence="1">Uncharacterized protein</fullName>
    </submittedName>
</protein>
<proteinExistence type="predicted"/>
<dbReference type="EMBL" id="RBXL01000001">
    <property type="protein sequence ID" value="RKT46440.1"/>
    <property type="molecule type" value="Genomic_DNA"/>
</dbReference>
<sequence length="54" mass="6484">MYKLDCVALKRRGADHVARLMAGMSTQEQLEFWRKRTELMRLRQKQQRKQSSMG</sequence>
<evidence type="ECO:0000313" key="2">
    <source>
        <dbReference type="Proteomes" id="UP000274556"/>
    </source>
</evidence>
<organism evidence="1 2">
    <name type="scientific">Thiocapsa rosea</name>
    <dbReference type="NCBI Taxonomy" id="69360"/>
    <lineage>
        <taxon>Bacteria</taxon>
        <taxon>Pseudomonadati</taxon>
        <taxon>Pseudomonadota</taxon>
        <taxon>Gammaproteobacteria</taxon>
        <taxon>Chromatiales</taxon>
        <taxon>Chromatiaceae</taxon>
        <taxon>Thiocapsa</taxon>
    </lineage>
</organism>
<dbReference type="AlphaFoldDB" id="A0A495VCD0"/>
<keyword evidence="2" id="KW-1185">Reference proteome</keyword>
<dbReference type="Proteomes" id="UP000274556">
    <property type="component" value="Unassembled WGS sequence"/>
</dbReference>
<gene>
    <name evidence="1" type="ORF">BDD21_3953</name>
</gene>
<reference evidence="1 2" key="1">
    <citation type="submission" date="2018-10" db="EMBL/GenBank/DDBJ databases">
        <title>Genomic Encyclopedia of Archaeal and Bacterial Type Strains, Phase II (KMG-II): from individual species to whole genera.</title>
        <authorList>
            <person name="Goeker M."/>
        </authorList>
    </citation>
    <scope>NUCLEOTIDE SEQUENCE [LARGE SCALE GENOMIC DNA]</scope>
    <source>
        <strain evidence="1 2">DSM 235</strain>
    </source>
</reference>
<name>A0A495VCD0_9GAMM</name>
<accession>A0A495VCD0</accession>
<evidence type="ECO:0000313" key="1">
    <source>
        <dbReference type="EMBL" id="RKT46440.1"/>
    </source>
</evidence>
<comment type="caution">
    <text evidence="1">The sequence shown here is derived from an EMBL/GenBank/DDBJ whole genome shotgun (WGS) entry which is preliminary data.</text>
</comment>